<keyword evidence="4" id="KW-1185">Reference proteome</keyword>
<accession>A0A835WMM1</accession>
<evidence type="ECO:0000313" key="3">
    <source>
        <dbReference type="EMBL" id="KAG2450598.1"/>
    </source>
</evidence>
<name>A0A835WMM1_9CHLO</name>
<feature type="region of interest" description="Disordered" evidence="2">
    <location>
        <begin position="1"/>
        <end position="33"/>
    </location>
</feature>
<reference evidence="3" key="1">
    <citation type="journal article" date="2020" name="bioRxiv">
        <title>Comparative genomics of Chlamydomonas.</title>
        <authorList>
            <person name="Craig R.J."/>
            <person name="Hasan A.R."/>
            <person name="Ness R.W."/>
            <person name="Keightley P.D."/>
        </authorList>
    </citation>
    <scope>NUCLEOTIDE SEQUENCE</scope>
    <source>
        <strain evidence="3">CCAP 11/173</strain>
    </source>
</reference>
<feature type="coiled-coil region" evidence="1">
    <location>
        <begin position="123"/>
        <end position="225"/>
    </location>
</feature>
<keyword evidence="1" id="KW-0175">Coiled coil</keyword>
<sequence length="250" mass="28580">MAEVQQLREESRKNTERASKYRRQTEREQQKLRDEVERLTAAACSVDEGWAAKLSAAEAAAAMRIQGLEAQVQKLGADKEAALAAQREEHEASLQDIDEWCRGEIEAVQHNARVQAVQAHEAVEQWQRKYDDVKAAYRELEQARGRLSRQLDEANGRLQEREAEVQQAKEAIMRLNVQHAAAAAAWEEDKRALEQAHTEQLDAKREQHAQQLEHIEERLQQVVARKDTTIASLRAELQKTYSTLLPLKSM</sequence>
<comment type="caution">
    <text evidence="3">The sequence shown here is derived from an EMBL/GenBank/DDBJ whole genome shotgun (WGS) entry which is preliminary data.</text>
</comment>
<dbReference type="OrthoDB" id="534430at2759"/>
<proteinExistence type="predicted"/>
<evidence type="ECO:0000256" key="2">
    <source>
        <dbReference type="SAM" id="MobiDB-lite"/>
    </source>
</evidence>
<dbReference type="Proteomes" id="UP000613740">
    <property type="component" value="Unassembled WGS sequence"/>
</dbReference>
<evidence type="ECO:0000313" key="4">
    <source>
        <dbReference type="Proteomes" id="UP000613740"/>
    </source>
</evidence>
<gene>
    <name evidence="3" type="ORF">HYH02_004438</name>
</gene>
<organism evidence="3 4">
    <name type="scientific">Chlamydomonas schloesseri</name>
    <dbReference type="NCBI Taxonomy" id="2026947"/>
    <lineage>
        <taxon>Eukaryota</taxon>
        <taxon>Viridiplantae</taxon>
        <taxon>Chlorophyta</taxon>
        <taxon>core chlorophytes</taxon>
        <taxon>Chlorophyceae</taxon>
        <taxon>CS clade</taxon>
        <taxon>Chlamydomonadales</taxon>
        <taxon>Chlamydomonadaceae</taxon>
        <taxon>Chlamydomonas</taxon>
    </lineage>
</organism>
<dbReference type="AlphaFoldDB" id="A0A835WMM1"/>
<protein>
    <submittedName>
        <fullName evidence="3">Uncharacterized protein</fullName>
    </submittedName>
</protein>
<evidence type="ECO:0000256" key="1">
    <source>
        <dbReference type="SAM" id="Coils"/>
    </source>
</evidence>
<dbReference type="EMBL" id="JAEHOD010000010">
    <property type="protein sequence ID" value="KAG2450598.1"/>
    <property type="molecule type" value="Genomic_DNA"/>
</dbReference>